<feature type="domain" description="Polysaccharide lyase 8 N-terminal alpha-helical" evidence="8">
    <location>
        <begin position="212"/>
        <end position="477"/>
    </location>
</feature>
<dbReference type="SUPFAM" id="SSF48230">
    <property type="entry name" value="Chondroitin AC/alginate lyase"/>
    <property type="match status" value="1"/>
</dbReference>
<dbReference type="EMBL" id="QEKH01000045">
    <property type="protein sequence ID" value="PVY34803.1"/>
    <property type="molecule type" value="Genomic_DNA"/>
</dbReference>
<dbReference type="PANTHER" id="PTHR38481">
    <property type="entry name" value="HYALURONATE LYASE"/>
    <property type="match status" value="1"/>
</dbReference>
<dbReference type="GO" id="GO:0005975">
    <property type="term" value="P:carbohydrate metabolic process"/>
    <property type="evidence" value="ECO:0007669"/>
    <property type="project" value="InterPro"/>
</dbReference>
<feature type="domain" description="Polysaccharide lyase family 8 C-terminal" evidence="7">
    <location>
        <begin position="762"/>
        <end position="811"/>
    </location>
</feature>
<feature type="active site" evidence="4">
    <location>
        <position position="398"/>
    </location>
</feature>
<evidence type="ECO:0000256" key="4">
    <source>
        <dbReference type="PIRSR" id="PIRSR638970-1"/>
    </source>
</evidence>
<dbReference type="GeneID" id="78297062"/>
<dbReference type="InterPro" id="IPR014718">
    <property type="entry name" value="GH-type_carb-bd"/>
</dbReference>
<dbReference type="GO" id="GO:0005576">
    <property type="term" value="C:extracellular region"/>
    <property type="evidence" value="ECO:0007669"/>
    <property type="project" value="InterPro"/>
</dbReference>
<proteinExistence type="inferred from homology"/>
<feature type="active site" evidence="4">
    <location>
        <position position="452"/>
    </location>
</feature>
<dbReference type="AlphaFoldDB" id="A0A2U1AEI4"/>
<dbReference type="InterPro" id="IPR012970">
    <property type="entry name" value="Lyase_8_alpha_N"/>
</dbReference>
<feature type="signal peptide" evidence="5">
    <location>
        <begin position="1"/>
        <end position="19"/>
    </location>
</feature>
<organism evidence="9 10">
    <name type="scientific">Victivallis vadensis</name>
    <dbReference type="NCBI Taxonomy" id="172901"/>
    <lineage>
        <taxon>Bacteria</taxon>
        <taxon>Pseudomonadati</taxon>
        <taxon>Lentisphaerota</taxon>
        <taxon>Lentisphaeria</taxon>
        <taxon>Victivallales</taxon>
        <taxon>Victivallaceae</taxon>
        <taxon>Victivallis</taxon>
    </lineage>
</organism>
<evidence type="ECO:0000256" key="2">
    <source>
        <dbReference type="ARBA" id="ARBA00022729"/>
    </source>
</evidence>
<sequence length="845" mass="94487">MIQKLLAACVIAAGWSVAAYELAPEKLQWELTPHCRIMERDGRRILTVQVPEGANDIRGRNCAFAKIDLTPFQEGIFECSVLFRGKAVKAADEWFPGVSFSFYFKDEATGQEEWPGIARVLGTFGWKSGAFSENIPKGAKTGILRLGIENASGEAEFDLSTLKISTPDPLLKEKGETLSAADAAEFDRMKRRITDSLLSKRAENEKRIQADLALLRPDGSFSDVDYRDTNRSAWKTSRHLNYTIELARAWAKPGHPRYHDREVGEAVRKAVGYWSRNKFQNSNWWWNDMFVPQKMGEILLMADPLFPEGPEREAALDVCRQAMLLHRYTGNNRVFIAANIFYRALLERNERALSVAAGALSEEIRMAPVENKSDWSFGGIRADGCYHQHGPQIQFGNYGCEFFNNIAYWANIWQGTRWELDAAQWEVMRLLAFDGFRWVLWRGEMDLLAGGRQLGRGFASSRGRSVLNALEGLKKADPGDKAPYDEVLQSNRNGENALVGTRHFWNSDYTVHRRPGWYASVRMNSTRVCPIEDNVNWDNALGRYLSDGVCLVMRTGGEYREITPCWDWTRLPGGTLPKTPVYTQKESIAVNLKSGGRYPRWTHSRKWRYLGTTDFTGAVTDGRCAAAVYTMNIDGVKAKKAYFFDSDSVRQLVCGIDSTSPFEVATTVNSCLRNGEIRQGPGWFWHDGIGYRSSGMKLATGMREGDWRYLEGGLSDPMPVSKELFTLSIEHGLAPRGASCEYTILPGATPEATAAWRGGKTLANTPQLQAVELRDGRTGAVFHAPGRLGAFQTDSPGVFLIGKKEVWAADPAARLNRMKLTLGGVAREVPLPGGELAGRSVRVEF</sequence>
<dbReference type="InterPro" id="IPR011013">
    <property type="entry name" value="Gal_mutarotase_sf_dom"/>
</dbReference>
<feature type="chain" id="PRO_5015768616" evidence="5">
    <location>
        <begin position="20"/>
        <end position="845"/>
    </location>
</feature>
<dbReference type="InterPro" id="IPR003159">
    <property type="entry name" value="Lyase_8_central_dom"/>
</dbReference>
<gene>
    <name evidence="9" type="ORF">C8D82_1452</name>
</gene>
<dbReference type="Proteomes" id="UP000245959">
    <property type="component" value="Unassembled WGS sequence"/>
</dbReference>
<dbReference type="InterPro" id="IPR004103">
    <property type="entry name" value="Lyase_8_C"/>
</dbReference>
<dbReference type="RefSeq" id="WP_116885798.1">
    <property type="nucleotide sequence ID" value="NZ_CABMMC010000094.1"/>
</dbReference>
<dbReference type="InterPro" id="IPR011071">
    <property type="entry name" value="Lyase_8-like_C"/>
</dbReference>
<feature type="domain" description="Polysaccharide lyase family 8 central" evidence="6">
    <location>
        <begin position="502"/>
        <end position="748"/>
    </location>
</feature>
<reference evidence="9 10" key="1">
    <citation type="submission" date="2018-04" db="EMBL/GenBank/DDBJ databases">
        <title>Genomic Encyclopedia of Type Strains, Phase IV (KMG-IV): sequencing the most valuable type-strain genomes for metagenomic binning, comparative biology and taxonomic classification.</title>
        <authorList>
            <person name="Goeker M."/>
        </authorList>
    </citation>
    <scope>NUCLEOTIDE SEQUENCE [LARGE SCALE GENOMIC DNA]</scope>
    <source>
        <strain evidence="9 10">DSM 14823</strain>
    </source>
</reference>
<evidence type="ECO:0000256" key="1">
    <source>
        <dbReference type="ARBA" id="ARBA00006699"/>
    </source>
</evidence>
<evidence type="ECO:0000313" key="10">
    <source>
        <dbReference type="Proteomes" id="UP000245959"/>
    </source>
</evidence>
<evidence type="ECO:0000256" key="5">
    <source>
        <dbReference type="SAM" id="SignalP"/>
    </source>
</evidence>
<dbReference type="InterPro" id="IPR038970">
    <property type="entry name" value="Lyase_8"/>
</dbReference>
<dbReference type="Gene3D" id="1.50.10.100">
    <property type="entry name" value="Chondroitin AC/alginate lyase"/>
    <property type="match status" value="1"/>
</dbReference>
<name>A0A2U1AEI4_9BACT</name>
<dbReference type="InterPro" id="IPR008929">
    <property type="entry name" value="Chondroitin_lyas"/>
</dbReference>
<dbReference type="OrthoDB" id="9813244at2"/>
<dbReference type="Pfam" id="PF02884">
    <property type="entry name" value="Lyase_8_C"/>
    <property type="match status" value="1"/>
</dbReference>
<dbReference type="GO" id="GO:0030246">
    <property type="term" value="F:carbohydrate binding"/>
    <property type="evidence" value="ECO:0007669"/>
    <property type="project" value="InterPro"/>
</dbReference>
<dbReference type="GO" id="GO:0016837">
    <property type="term" value="F:carbon-oxygen lyase activity, acting on polysaccharides"/>
    <property type="evidence" value="ECO:0007669"/>
    <property type="project" value="UniProtKB-ARBA"/>
</dbReference>
<comment type="similarity">
    <text evidence="1">Belongs to the polysaccharide lyase 8 family.</text>
</comment>
<accession>A0A2U1AEI4</accession>
<comment type="caution">
    <text evidence="9">The sequence shown here is derived from an EMBL/GenBank/DDBJ whole genome shotgun (WGS) entry which is preliminary data.</text>
</comment>
<dbReference type="Pfam" id="PF02278">
    <property type="entry name" value="Lyase_8"/>
    <property type="match status" value="1"/>
</dbReference>
<dbReference type="Gene3D" id="2.60.220.10">
    <property type="entry name" value="Polysaccharide lyase family 8-like, C-terminal"/>
    <property type="match status" value="1"/>
</dbReference>
<dbReference type="SUPFAM" id="SSF74650">
    <property type="entry name" value="Galactose mutarotase-like"/>
    <property type="match status" value="1"/>
</dbReference>
<protein>
    <submittedName>
        <fullName evidence="9">Chondroitin AC lyase</fullName>
    </submittedName>
</protein>
<dbReference type="Gene3D" id="2.70.98.10">
    <property type="match status" value="1"/>
</dbReference>
<feature type="active site" evidence="4">
    <location>
        <position position="389"/>
    </location>
</feature>
<evidence type="ECO:0000313" key="9">
    <source>
        <dbReference type="EMBL" id="PVY34803.1"/>
    </source>
</evidence>
<keyword evidence="3 9" id="KW-0456">Lyase</keyword>
<dbReference type="Pfam" id="PF08124">
    <property type="entry name" value="Lyase_8_N"/>
    <property type="match status" value="1"/>
</dbReference>
<evidence type="ECO:0000259" key="7">
    <source>
        <dbReference type="Pfam" id="PF02884"/>
    </source>
</evidence>
<evidence type="ECO:0000259" key="8">
    <source>
        <dbReference type="Pfam" id="PF08124"/>
    </source>
</evidence>
<keyword evidence="10" id="KW-1185">Reference proteome</keyword>
<dbReference type="PANTHER" id="PTHR38481:SF1">
    <property type="entry name" value="HYALURONATE LYASE"/>
    <property type="match status" value="1"/>
</dbReference>
<evidence type="ECO:0000259" key="6">
    <source>
        <dbReference type="Pfam" id="PF02278"/>
    </source>
</evidence>
<evidence type="ECO:0000256" key="3">
    <source>
        <dbReference type="ARBA" id="ARBA00023239"/>
    </source>
</evidence>
<dbReference type="SUPFAM" id="SSF49863">
    <property type="entry name" value="Hyaluronate lyase-like, C-terminal domain"/>
    <property type="match status" value="1"/>
</dbReference>
<keyword evidence="2 5" id="KW-0732">Signal</keyword>